<dbReference type="Proteomes" id="UP000000346">
    <property type="component" value="Chromosome"/>
</dbReference>
<name>D9Q143_ACIS3</name>
<proteinExistence type="predicted"/>
<dbReference type="GeneID" id="9498857"/>
<dbReference type="InParanoid" id="D9Q143"/>
<protein>
    <submittedName>
        <fullName evidence="1">Uncharacterized protein</fullName>
    </submittedName>
</protein>
<keyword evidence="2" id="KW-1185">Reference proteome</keyword>
<dbReference type="HOGENOM" id="CLU_913995_0_0_2"/>
<organism evidence="1 2">
    <name type="scientific">Acidilobus saccharovorans (strain DSM 16705 / JCM 18335 / VKM B-2471 / 345-15)</name>
    <dbReference type="NCBI Taxonomy" id="666510"/>
    <lineage>
        <taxon>Archaea</taxon>
        <taxon>Thermoproteota</taxon>
        <taxon>Thermoprotei</taxon>
        <taxon>Acidilobales</taxon>
        <taxon>Acidilobaceae</taxon>
        <taxon>Acidilobus</taxon>
    </lineage>
</organism>
<dbReference type="EMBL" id="CP001742">
    <property type="protein sequence ID" value="ADL19031.1"/>
    <property type="molecule type" value="Genomic_DNA"/>
</dbReference>
<sequence length="305" mass="33980">MKASPEDCAEELEGIYLTSRVYRASVELREAPSPEVTGGEVSLLVKSVHEPSIDEVPLLNALLDSFDFAEIYEYERVAEVPEGDRTEHMVKFILDALSRNRGLIIVAPDLMSVSLAGRLPDEVAEELDSAGVADVSVTAENTLYLPLPDAVEDSPVEIVAKANSRSSYERVSWLMEEARRRGLNVRGPTFMPDNRSVMEYVTSTGSRGYAYRVPVTKLAAMLVAFDRCSEQGLVEEVRRAETSTHTVYALRVPEEYSRRLLGALSELQRRYSGAPLLRPSPKLQPLLERGLRESMAELMRRLGAF</sequence>
<dbReference type="STRING" id="666510.ASAC_0624"/>
<dbReference type="AlphaFoldDB" id="D9Q143"/>
<evidence type="ECO:0000313" key="1">
    <source>
        <dbReference type="EMBL" id="ADL19031.1"/>
    </source>
</evidence>
<dbReference type="OrthoDB" id="45747at2157"/>
<accession>D9Q143</accession>
<evidence type="ECO:0000313" key="2">
    <source>
        <dbReference type="Proteomes" id="UP000000346"/>
    </source>
</evidence>
<dbReference type="RefSeq" id="WP_013266543.1">
    <property type="nucleotide sequence ID" value="NC_014374.1"/>
</dbReference>
<gene>
    <name evidence="1" type="ordered locus">ASAC_0624</name>
</gene>
<dbReference type="KEGG" id="asc:ASAC_0624"/>
<reference evidence="1 2" key="1">
    <citation type="journal article" date="2010" name="Appl. Environ. Microbiol.">
        <title>The genome sequence of the crenarchaeon Acidilobus saccharovorans supports a new order, Acidilobales, and suggests an important ecological role in terrestrial acidic hot springs.</title>
        <authorList>
            <person name="Mardanov A.V."/>
            <person name="Svetlitchnyi V.A."/>
            <person name="Beletsky A.V."/>
            <person name="Prokofeva M.I."/>
            <person name="Bonch-Osmolovskaya E.A."/>
            <person name="Ravin N.V."/>
            <person name="Skryabin K.G."/>
        </authorList>
    </citation>
    <scope>NUCLEOTIDE SEQUENCE [LARGE SCALE GENOMIC DNA]</scope>
    <source>
        <strain evidence="2">DSM 16705 / JCM 18335 / VKM B-2471 / 345-15</strain>
    </source>
</reference>
<dbReference type="eggNOG" id="arCOG11634">
    <property type="taxonomic scope" value="Archaea"/>
</dbReference>